<keyword evidence="4" id="KW-0411">Iron-sulfur</keyword>
<dbReference type="InterPro" id="IPR001055">
    <property type="entry name" value="Adrenodoxin-like"/>
</dbReference>
<evidence type="ECO:0000259" key="5">
    <source>
        <dbReference type="PROSITE" id="PS51085"/>
    </source>
</evidence>
<reference evidence="6 7" key="1">
    <citation type="journal article" date="2015" name="Genome Announc.">
        <title>Genome Sequences of Two Pandoraea pnomenusa Isolates Recovered 11 Months Apart from a Cystic Fibrosis Patient.</title>
        <authorList>
            <person name="Ee R."/>
            <person name="Ambrose M."/>
            <person name="Lazenby J."/>
            <person name="Williams P."/>
            <person name="Chan K.G."/>
            <person name="Roddam L."/>
        </authorList>
    </citation>
    <scope>NUCLEOTIDE SEQUENCE [LARGE SCALE GENOMIC DNA]</scope>
    <source>
        <strain evidence="6 7">6399</strain>
    </source>
</reference>
<dbReference type="InterPro" id="IPR001041">
    <property type="entry name" value="2Fe-2S_ferredoxin-type"/>
</dbReference>
<dbReference type="Gene3D" id="3.10.20.30">
    <property type="match status" value="1"/>
</dbReference>
<dbReference type="Proteomes" id="UP000035080">
    <property type="component" value="Chromosome"/>
</dbReference>
<dbReference type="Pfam" id="PF00111">
    <property type="entry name" value="Fer2"/>
    <property type="match status" value="1"/>
</dbReference>
<keyword evidence="7" id="KW-1185">Reference proteome</keyword>
<dbReference type="RefSeq" id="WP_039373523.1">
    <property type="nucleotide sequence ID" value="NZ_CP047385.1"/>
</dbReference>
<dbReference type="EMBL" id="CP047385">
    <property type="protein sequence ID" value="QHF14918.1"/>
    <property type="molecule type" value="Genomic_DNA"/>
</dbReference>
<evidence type="ECO:0000256" key="2">
    <source>
        <dbReference type="ARBA" id="ARBA00022723"/>
    </source>
</evidence>
<dbReference type="InterPro" id="IPR012675">
    <property type="entry name" value="Beta-grasp_dom_sf"/>
</dbReference>
<evidence type="ECO:0000256" key="3">
    <source>
        <dbReference type="ARBA" id="ARBA00023004"/>
    </source>
</evidence>
<sequence length="106" mass="11246">MVTIFFETADGDRHAVDAVAGVSLMEAAVSGMVDGLDADCGGNCACATCMVYVSPEWASRLTPPDKAEEAMLAFCPHFSENSRLACQIFVSEALDQLEVSLPPSQQ</sequence>
<evidence type="ECO:0000256" key="1">
    <source>
        <dbReference type="ARBA" id="ARBA00022714"/>
    </source>
</evidence>
<dbReference type="InterPro" id="IPR036010">
    <property type="entry name" value="2Fe-2S_ferredoxin-like_sf"/>
</dbReference>
<proteinExistence type="predicted"/>
<evidence type="ECO:0000313" key="7">
    <source>
        <dbReference type="Proteomes" id="UP000035080"/>
    </source>
</evidence>
<accession>A0ABX6HVG5</accession>
<dbReference type="PANTHER" id="PTHR23426:SF67">
    <property type="entry name" value="2FE-2S FERREDOXIN-TYPE DOMAIN-CONTAINING PROTEIN"/>
    <property type="match status" value="1"/>
</dbReference>
<name>A0ABX6HVG5_9BURK</name>
<protein>
    <submittedName>
        <fullName evidence="6">2Fe-2S iron-sulfur cluster binding domain-containing protein</fullName>
    </submittedName>
</protein>
<keyword evidence="3" id="KW-0408">Iron</keyword>
<organism evidence="6 7">
    <name type="scientific">Pandoraea fibrosis</name>
    <dbReference type="NCBI Taxonomy" id="1891094"/>
    <lineage>
        <taxon>Bacteria</taxon>
        <taxon>Pseudomonadati</taxon>
        <taxon>Pseudomonadota</taxon>
        <taxon>Betaproteobacteria</taxon>
        <taxon>Burkholderiales</taxon>
        <taxon>Burkholderiaceae</taxon>
        <taxon>Pandoraea</taxon>
    </lineage>
</organism>
<gene>
    <name evidence="6" type="ORF">PI93_021385</name>
</gene>
<feature type="domain" description="2Fe-2S ferredoxin-type" evidence="5">
    <location>
        <begin position="1"/>
        <end position="105"/>
    </location>
</feature>
<keyword evidence="2" id="KW-0479">Metal-binding</keyword>
<evidence type="ECO:0000313" key="6">
    <source>
        <dbReference type="EMBL" id="QHF14918.1"/>
    </source>
</evidence>
<dbReference type="CDD" id="cd00207">
    <property type="entry name" value="fer2"/>
    <property type="match status" value="1"/>
</dbReference>
<dbReference type="PROSITE" id="PS51085">
    <property type="entry name" value="2FE2S_FER_2"/>
    <property type="match status" value="1"/>
</dbReference>
<evidence type="ECO:0000256" key="4">
    <source>
        <dbReference type="ARBA" id="ARBA00023014"/>
    </source>
</evidence>
<dbReference type="SUPFAM" id="SSF54292">
    <property type="entry name" value="2Fe-2S ferredoxin-like"/>
    <property type="match status" value="1"/>
</dbReference>
<keyword evidence="1" id="KW-0001">2Fe-2S</keyword>
<dbReference type="PANTHER" id="PTHR23426">
    <property type="entry name" value="FERREDOXIN/ADRENODOXIN"/>
    <property type="match status" value="1"/>
</dbReference>